<feature type="coiled-coil region" evidence="1">
    <location>
        <begin position="206"/>
        <end position="256"/>
    </location>
</feature>
<protein>
    <submittedName>
        <fullName evidence="2">Interaptin</fullName>
    </submittedName>
</protein>
<dbReference type="Proteomes" id="UP000055035">
    <property type="component" value="Unassembled WGS sequence"/>
</dbReference>
<dbReference type="PATRIC" id="fig|456.5.peg.2616"/>
<accession>A0A0W0VDB7</accession>
<dbReference type="OrthoDB" id="5648418at2"/>
<keyword evidence="1" id="KW-0175">Coiled coil</keyword>
<name>A0A0W0VDB7_9GAMM</name>
<proteinExistence type="predicted"/>
<dbReference type="AlphaFoldDB" id="A0A0W0VDB7"/>
<dbReference type="EMBL" id="LNYJ01000011">
    <property type="protein sequence ID" value="KTD18123.1"/>
    <property type="molecule type" value="Genomic_DNA"/>
</dbReference>
<evidence type="ECO:0000256" key="1">
    <source>
        <dbReference type="SAM" id="Coils"/>
    </source>
</evidence>
<keyword evidence="3" id="KW-1185">Reference proteome</keyword>
<evidence type="ECO:0000313" key="3">
    <source>
        <dbReference type="Proteomes" id="UP000055035"/>
    </source>
</evidence>
<gene>
    <name evidence="2" type="ORF">Ljor_2429</name>
</gene>
<evidence type="ECO:0000313" key="2">
    <source>
        <dbReference type="EMBL" id="KTD18123.1"/>
    </source>
</evidence>
<organism evidence="2 3">
    <name type="scientific">Legionella jordanis</name>
    <dbReference type="NCBI Taxonomy" id="456"/>
    <lineage>
        <taxon>Bacteria</taxon>
        <taxon>Pseudomonadati</taxon>
        <taxon>Pseudomonadota</taxon>
        <taxon>Gammaproteobacteria</taxon>
        <taxon>Legionellales</taxon>
        <taxon>Legionellaceae</taxon>
        <taxon>Legionella</taxon>
    </lineage>
</organism>
<dbReference type="STRING" id="456.Ljor_2429"/>
<reference evidence="2 3" key="1">
    <citation type="submission" date="2015-11" db="EMBL/GenBank/DDBJ databases">
        <title>Genomic analysis of 38 Legionella species identifies large and diverse effector repertoires.</title>
        <authorList>
            <person name="Burstein D."/>
            <person name="Amaro F."/>
            <person name="Zusman T."/>
            <person name="Lifshitz Z."/>
            <person name="Cohen O."/>
            <person name="Gilbert J.A."/>
            <person name="Pupko T."/>
            <person name="Shuman H.A."/>
            <person name="Segal G."/>
        </authorList>
    </citation>
    <scope>NUCLEOTIDE SEQUENCE [LARGE SCALE GENOMIC DNA]</scope>
    <source>
        <strain evidence="2 3">BL-540</strain>
    </source>
</reference>
<comment type="caution">
    <text evidence="2">The sequence shown here is derived from an EMBL/GenBank/DDBJ whole genome shotgun (WGS) entry which is preliminary data.</text>
</comment>
<sequence>MKDELMDLVHELTSSAQPHNLEQLTFVFHSYRELFQPLVVPPKPCASLWHALRNIRSQVIDWQQLVNEQNIEMALREEIHRLEQEQINRKKRAEFLKAKLEEYQVHLNECYPALLRAYNSYLVAKEPTIALSTPTTLSQQQNLLLAYFELLNHQHRTLTHENISLQLAEAFIKRKEISGRLKSMAVITSDDSFDSIKLFKIGHNKLASLNQLKMDLEQIQQELAENISLQEIKEDIEHKKQQIKTINAELLSLELQLKECQLPEDERHRLNSEYAKAPHKEQFIAEKTQELSWQNSVINPLSWFEWSTNSNFMQKVHSQQLENHYLNLLHQEHELTTQANHLREQLLRSQDFMIAGDSTFKIEPASKVLRARAIKLLAELEPQYSLKADNNLLLLSDLIERIGFISKQTDNLETVLRLLEELITIDKTVLELRTKYTLIGDMDELMPSTTELAQLRESAEARQQEISVLTEKIQSCEQCLQKIASINEINLELKDGKKQASTLRSTLRAKRSELAKTVAYSQNHLKIEQAKQVIVQQINELQDCLQTFTLKANETLADSESSSSFTKTVIYQDNLHFWNRLISNLSSTLPSDLQHWYQHLIISLQANIRDELRYHQALHVLQDLFFEIQNPDQDFLVLRAYQKLCPVPKQDWQRLVNLKPMFSSDDQTLAELRTPSLNSKLRALYEQQKKLFKKHPREGELLKQLLKHIHQVAILAENDNNHPALQHFHFMSDPRYQCLQRHRGFYRICEWLGQLCATIISLFKNESPVDYRQFFFFKSTRTERLIEEMNQEIIHCAT</sequence>
<dbReference type="RefSeq" id="WP_058471809.1">
    <property type="nucleotide sequence ID" value="NZ_CAAAIC010000001.1"/>
</dbReference>